<dbReference type="GO" id="GO:0032875">
    <property type="term" value="P:regulation of DNA endoreduplication"/>
    <property type="evidence" value="ECO:0007669"/>
    <property type="project" value="InterPro"/>
</dbReference>
<evidence type="ECO:0000256" key="3">
    <source>
        <dbReference type="SAM" id="MobiDB-lite"/>
    </source>
</evidence>
<reference evidence="5" key="1">
    <citation type="submission" date="2013-09" db="EMBL/GenBank/DDBJ databases">
        <title>Corchorus olitorius genome sequencing.</title>
        <authorList>
            <person name="Alam M."/>
            <person name="Haque M.S."/>
            <person name="Islam M.S."/>
            <person name="Emdad E.M."/>
            <person name="Islam M.M."/>
            <person name="Ahmed B."/>
            <person name="Halim A."/>
            <person name="Hossen Q.M.M."/>
            <person name="Hossain M.Z."/>
            <person name="Ahmed R."/>
            <person name="Khan M.M."/>
            <person name="Islam R."/>
            <person name="Rashid M.M."/>
            <person name="Khan S.A."/>
            <person name="Rahman M.S."/>
            <person name="Alam M."/>
            <person name="Yahiya A.S."/>
            <person name="Khan M.S."/>
            <person name="Azam M.S."/>
            <person name="Haque T."/>
            <person name="Lashkar M.Z.H."/>
            <person name="Akhand A.I."/>
            <person name="Morshed G."/>
            <person name="Roy S."/>
            <person name="Uddin K.S."/>
            <person name="Rabeya T."/>
            <person name="Hossain A.S."/>
            <person name="Chowdhury A."/>
            <person name="Snigdha A.R."/>
            <person name="Mortoza M.S."/>
            <person name="Matin S.A."/>
            <person name="Hoque S.M.E."/>
            <person name="Islam M.K."/>
            <person name="Roy D.K."/>
            <person name="Haider R."/>
            <person name="Moosa M.M."/>
            <person name="Elias S.M."/>
            <person name="Hasan A.M."/>
            <person name="Jahan S."/>
            <person name="Shafiuddin M."/>
            <person name="Mahmood N."/>
            <person name="Shommy N.S."/>
        </authorList>
    </citation>
    <scope>NUCLEOTIDE SEQUENCE [LARGE SCALE GENOMIC DNA]</scope>
    <source>
        <strain evidence="5">cv. O-4</strain>
    </source>
</reference>
<dbReference type="PANTHER" id="PTHR33142:SF15">
    <property type="entry name" value="CYCLIN-DEPENDENT PROTEIN KINASE INHIBITOR SMR4"/>
    <property type="match status" value="1"/>
</dbReference>
<evidence type="ECO:0000313" key="5">
    <source>
        <dbReference type="Proteomes" id="UP000187203"/>
    </source>
</evidence>
<dbReference type="OrthoDB" id="650965at2759"/>
<feature type="region of interest" description="Disordered" evidence="3">
    <location>
        <begin position="24"/>
        <end position="72"/>
    </location>
</feature>
<evidence type="ECO:0000256" key="2">
    <source>
        <dbReference type="ARBA" id="ARBA00023306"/>
    </source>
</evidence>
<proteinExistence type="predicted"/>
<dbReference type="InterPro" id="IPR040389">
    <property type="entry name" value="SMR"/>
</dbReference>
<dbReference type="PANTHER" id="PTHR33142">
    <property type="entry name" value="CYCLIN-DEPENDENT PROTEIN KINASE INHIBITOR SMR13"/>
    <property type="match status" value="1"/>
</dbReference>
<dbReference type="GO" id="GO:0005634">
    <property type="term" value="C:nucleus"/>
    <property type="evidence" value="ECO:0007669"/>
    <property type="project" value="TreeGrafter"/>
</dbReference>
<keyword evidence="1" id="KW-0649">Protein kinase inhibitor</keyword>
<gene>
    <name evidence="4" type="ORF">COLO4_18555</name>
</gene>
<accession>A0A1R3J8M1</accession>
<sequence length="88" mass="9884">MGGETEMVSYEDVMMSSMVTMMQEEQDGLSTPTRGECRIPAEKACPPPPPKKKPFSFGKRREPPKNGYFQPPDLELLFAMGTRRQACV</sequence>
<dbReference type="EMBL" id="AWUE01016476">
    <property type="protein sequence ID" value="OMO91174.1"/>
    <property type="molecule type" value="Genomic_DNA"/>
</dbReference>
<protein>
    <submittedName>
        <fullName evidence="4">Uncharacterized protein</fullName>
    </submittedName>
</protein>
<evidence type="ECO:0000256" key="1">
    <source>
        <dbReference type="ARBA" id="ARBA00023013"/>
    </source>
</evidence>
<dbReference type="Proteomes" id="UP000187203">
    <property type="component" value="Unassembled WGS sequence"/>
</dbReference>
<organism evidence="4 5">
    <name type="scientific">Corchorus olitorius</name>
    <dbReference type="NCBI Taxonomy" id="93759"/>
    <lineage>
        <taxon>Eukaryota</taxon>
        <taxon>Viridiplantae</taxon>
        <taxon>Streptophyta</taxon>
        <taxon>Embryophyta</taxon>
        <taxon>Tracheophyta</taxon>
        <taxon>Spermatophyta</taxon>
        <taxon>Magnoliopsida</taxon>
        <taxon>eudicotyledons</taxon>
        <taxon>Gunneridae</taxon>
        <taxon>Pentapetalae</taxon>
        <taxon>rosids</taxon>
        <taxon>malvids</taxon>
        <taxon>Malvales</taxon>
        <taxon>Malvaceae</taxon>
        <taxon>Grewioideae</taxon>
        <taxon>Apeibeae</taxon>
        <taxon>Corchorus</taxon>
    </lineage>
</organism>
<name>A0A1R3J8M1_9ROSI</name>
<dbReference type="GO" id="GO:0004860">
    <property type="term" value="F:protein kinase inhibitor activity"/>
    <property type="evidence" value="ECO:0007669"/>
    <property type="project" value="UniProtKB-KW"/>
</dbReference>
<dbReference type="AlphaFoldDB" id="A0A1R3J8M1"/>
<keyword evidence="2" id="KW-0131">Cell cycle</keyword>
<comment type="caution">
    <text evidence="4">The sequence shown here is derived from an EMBL/GenBank/DDBJ whole genome shotgun (WGS) entry which is preliminary data.</text>
</comment>
<dbReference type="STRING" id="93759.A0A1R3J8M1"/>
<evidence type="ECO:0000313" key="4">
    <source>
        <dbReference type="EMBL" id="OMO91174.1"/>
    </source>
</evidence>
<keyword evidence="5" id="KW-1185">Reference proteome</keyword>